<dbReference type="RefSeq" id="WP_096633245.1">
    <property type="nucleotide sequence ID" value="NZ_NSGR01000003.1"/>
</dbReference>
<dbReference type="PANTHER" id="PTHR30349:SF64">
    <property type="entry name" value="PROPHAGE INTEGRASE INTD-RELATED"/>
    <property type="match status" value="1"/>
</dbReference>
<dbReference type="PANTHER" id="PTHR30349">
    <property type="entry name" value="PHAGE INTEGRASE-RELATED"/>
    <property type="match status" value="1"/>
</dbReference>
<sequence length="383" mass="45236">MTVSKEQNGTWRVDISNKNSPIHGRRLRHRKKGFKTKTEALQYEAEYRILKFNDTSQNQKVSITLLYSLLKEEDQLRGNKQGTVDTQDSYFNTYTSIYFKDSDMNLLTNRDIKKYRDWLQKSPSIKGGNLSNSHVNQQMIFLHKLYEVGISHGILLMNPCNNLKRLPEKHKEMDYYTPEEFKVFDSYFTKDEYNYQLLYRVLMYTGTRIGEALALTWKDINFEENAVNISKTAYFRNNKVYIGTVKTTQSNRTVYIHKGFVEELRNWKEKQAILLSKFTNDFESLQIYQNSPFLLTAPNIANFRIMFKKRLPKNFKLIRNHDFRHSHSAFLISEGLRNGEGKDYLFFLLMKRLGHSSINTTINTYSHLFPSQQKEVANAFDNF</sequence>
<evidence type="ECO:0000313" key="6">
    <source>
        <dbReference type="Proteomes" id="UP000217465"/>
    </source>
</evidence>
<comment type="similarity">
    <text evidence="1">Belongs to the 'phage' integrase family.</text>
</comment>
<comment type="caution">
    <text evidence="5">The sequence shown here is derived from an EMBL/GenBank/DDBJ whole genome shotgun (WGS) entry which is preliminary data.</text>
</comment>
<keyword evidence="3" id="KW-0233">DNA recombination</keyword>
<gene>
    <name evidence="5" type="ORF">A9Y57_00171</name>
</gene>
<name>A0A854WQ54_9STRE</name>
<evidence type="ECO:0000256" key="1">
    <source>
        <dbReference type="ARBA" id="ARBA00008857"/>
    </source>
</evidence>
<protein>
    <submittedName>
        <fullName evidence="5">Site-specific tyrosine recombinase XerC</fullName>
    </submittedName>
</protein>
<dbReference type="EMBL" id="NSGR01000003">
    <property type="protein sequence ID" value="PCH14168.1"/>
    <property type="molecule type" value="Genomic_DNA"/>
</dbReference>
<dbReference type="CDD" id="cd01189">
    <property type="entry name" value="INT_ICEBs1_C_like"/>
    <property type="match status" value="1"/>
</dbReference>
<accession>A0A854WQ54</accession>
<organism evidence="5 6">
    <name type="scientific">Streptococcus parauberis</name>
    <dbReference type="NCBI Taxonomy" id="1348"/>
    <lineage>
        <taxon>Bacteria</taxon>
        <taxon>Bacillati</taxon>
        <taxon>Bacillota</taxon>
        <taxon>Bacilli</taxon>
        <taxon>Lactobacillales</taxon>
        <taxon>Streptococcaceae</taxon>
        <taxon>Streptococcus</taxon>
    </lineage>
</organism>
<dbReference type="InterPro" id="IPR013762">
    <property type="entry name" value="Integrase-like_cat_sf"/>
</dbReference>
<dbReference type="GO" id="GO:0003677">
    <property type="term" value="F:DNA binding"/>
    <property type="evidence" value="ECO:0007669"/>
    <property type="project" value="UniProtKB-KW"/>
</dbReference>
<reference evidence="5 6" key="1">
    <citation type="submission" date="2016-06" db="EMBL/GenBank/DDBJ databases">
        <authorList>
            <person name="Haines A.N."/>
            <person name="Council K.R."/>
        </authorList>
    </citation>
    <scope>NUCLEOTIDE SEQUENCE [LARGE SCALE GENOMIC DNA]</scope>
    <source>
        <strain evidence="5 6">SP158-29</strain>
    </source>
</reference>
<dbReference type="InterPro" id="IPR050090">
    <property type="entry name" value="Tyrosine_recombinase_XerCD"/>
</dbReference>
<dbReference type="AlphaFoldDB" id="A0A854WQ54"/>
<evidence type="ECO:0000256" key="2">
    <source>
        <dbReference type="ARBA" id="ARBA00023125"/>
    </source>
</evidence>
<proteinExistence type="inferred from homology"/>
<dbReference type="InterPro" id="IPR011010">
    <property type="entry name" value="DNA_brk_join_enz"/>
</dbReference>
<keyword evidence="2" id="KW-0238">DNA-binding</keyword>
<dbReference type="InterPro" id="IPR028259">
    <property type="entry name" value="AP2-like_int_N"/>
</dbReference>
<dbReference type="Gene3D" id="1.10.443.10">
    <property type="entry name" value="Intergrase catalytic core"/>
    <property type="match status" value="1"/>
</dbReference>
<evidence type="ECO:0000256" key="3">
    <source>
        <dbReference type="ARBA" id="ARBA00023172"/>
    </source>
</evidence>
<evidence type="ECO:0000259" key="4">
    <source>
        <dbReference type="PROSITE" id="PS51898"/>
    </source>
</evidence>
<dbReference type="Pfam" id="PF00589">
    <property type="entry name" value="Phage_integrase"/>
    <property type="match status" value="1"/>
</dbReference>
<dbReference type="InterPro" id="IPR010998">
    <property type="entry name" value="Integrase_recombinase_N"/>
</dbReference>
<dbReference type="GO" id="GO:0006310">
    <property type="term" value="P:DNA recombination"/>
    <property type="evidence" value="ECO:0007669"/>
    <property type="project" value="UniProtKB-KW"/>
</dbReference>
<evidence type="ECO:0000313" key="5">
    <source>
        <dbReference type="EMBL" id="PCH14168.1"/>
    </source>
</evidence>
<dbReference type="InterPro" id="IPR002104">
    <property type="entry name" value="Integrase_catalytic"/>
</dbReference>
<dbReference type="Proteomes" id="UP000217465">
    <property type="component" value="Unassembled WGS sequence"/>
</dbReference>
<dbReference type="GO" id="GO:0015074">
    <property type="term" value="P:DNA integration"/>
    <property type="evidence" value="ECO:0007669"/>
    <property type="project" value="InterPro"/>
</dbReference>
<dbReference type="SUPFAM" id="SSF56349">
    <property type="entry name" value="DNA breaking-rejoining enzymes"/>
    <property type="match status" value="1"/>
</dbReference>
<dbReference type="Pfam" id="PF14657">
    <property type="entry name" value="Arm-DNA-bind_4"/>
    <property type="match status" value="1"/>
</dbReference>
<feature type="domain" description="Tyr recombinase" evidence="4">
    <location>
        <begin position="171"/>
        <end position="378"/>
    </location>
</feature>
<dbReference type="Gene3D" id="1.10.150.130">
    <property type="match status" value="1"/>
</dbReference>
<dbReference type="PROSITE" id="PS51898">
    <property type="entry name" value="TYR_RECOMBINASE"/>
    <property type="match status" value="1"/>
</dbReference>